<proteinExistence type="predicted"/>
<organism evidence="1 2">
    <name type="scientific">Serratia rubidaea</name>
    <name type="common">Serratia marinorubra</name>
    <dbReference type="NCBI Taxonomy" id="61652"/>
    <lineage>
        <taxon>Bacteria</taxon>
        <taxon>Pseudomonadati</taxon>
        <taxon>Pseudomonadota</taxon>
        <taxon>Gammaproteobacteria</taxon>
        <taxon>Enterobacterales</taxon>
        <taxon>Yersiniaceae</taxon>
        <taxon>Serratia</taxon>
    </lineage>
</organism>
<sequence>MGANDYFTLMQQISRRTLVLASYAEKKMPGVIQGNGRT</sequence>
<accession>A0A448SWX7</accession>
<dbReference type="EMBL" id="LR134493">
    <property type="protein sequence ID" value="VEI72217.1"/>
    <property type="molecule type" value="Genomic_DNA"/>
</dbReference>
<evidence type="ECO:0000313" key="2">
    <source>
        <dbReference type="Proteomes" id="UP000281904"/>
    </source>
</evidence>
<dbReference type="Proteomes" id="UP000281904">
    <property type="component" value="Chromosome"/>
</dbReference>
<protein>
    <submittedName>
        <fullName evidence="1">Uncharacterized protein</fullName>
    </submittedName>
</protein>
<dbReference type="AlphaFoldDB" id="A0A448SWX7"/>
<name>A0A448SWX7_SERRU</name>
<reference evidence="1 2" key="1">
    <citation type="submission" date="2018-12" db="EMBL/GenBank/DDBJ databases">
        <authorList>
            <consortium name="Pathogen Informatics"/>
        </authorList>
    </citation>
    <scope>NUCLEOTIDE SEQUENCE [LARGE SCALE GENOMIC DNA]</scope>
    <source>
        <strain evidence="1 2">NCTC10036</strain>
    </source>
</reference>
<evidence type="ECO:0000313" key="1">
    <source>
        <dbReference type="EMBL" id="VEI72217.1"/>
    </source>
</evidence>
<gene>
    <name evidence="1" type="ORF">NCTC10036_04619</name>
</gene>